<evidence type="ECO:0000313" key="8">
    <source>
        <dbReference type="Proteomes" id="UP000193346"/>
    </source>
</evidence>
<keyword evidence="3 5" id="KW-0479">Metal-binding</keyword>
<gene>
    <name evidence="5" type="primary">vapC</name>
    <name evidence="7" type="ORF">BV913_12310</name>
</gene>
<feature type="binding site" evidence="5">
    <location>
        <position position="7"/>
    </location>
    <ligand>
        <name>Mg(2+)</name>
        <dbReference type="ChEBI" id="CHEBI:18420"/>
    </ligand>
</feature>
<dbReference type="Pfam" id="PF01850">
    <property type="entry name" value="PIN"/>
    <property type="match status" value="1"/>
</dbReference>
<dbReference type="InterPro" id="IPR002716">
    <property type="entry name" value="PIN_dom"/>
</dbReference>
<comment type="similarity">
    <text evidence="5">Belongs to the PINc/VapC protein family.</text>
</comment>
<evidence type="ECO:0000256" key="1">
    <source>
        <dbReference type="ARBA" id="ARBA00022649"/>
    </source>
</evidence>
<proteinExistence type="inferred from homology"/>
<evidence type="ECO:0000259" key="6">
    <source>
        <dbReference type="Pfam" id="PF01850"/>
    </source>
</evidence>
<keyword evidence="1 5" id="KW-1277">Toxin-antitoxin system</keyword>
<organism evidence="7 8">
    <name type="scientific">Neisseria dumasiana</name>
    <dbReference type="NCBI Taxonomy" id="1931275"/>
    <lineage>
        <taxon>Bacteria</taxon>
        <taxon>Pseudomonadati</taxon>
        <taxon>Pseudomonadota</taxon>
        <taxon>Betaproteobacteria</taxon>
        <taxon>Neisseriales</taxon>
        <taxon>Neisseriaceae</taxon>
        <taxon>Neisseria</taxon>
    </lineage>
</organism>
<dbReference type="HAMAP" id="MF_00265">
    <property type="entry name" value="VapC_Nob1"/>
    <property type="match status" value="1"/>
</dbReference>
<evidence type="ECO:0000256" key="3">
    <source>
        <dbReference type="ARBA" id="ARBA00022723"/>
    </source>
</evidence>
<dbReference type="InterPro" id="IPR029060">
    <property type="entry name" value="PIN-like_dom_sf"/>
</dbReference>
<name>A0ABX3WHU0_9NEIS</name>
<dbReference type="Gene3D" id="3.40.50.1010">
    <property type="entry name" value="5'-nuclease"/>
    <property type="match status" value="1"/>
</dbReference>
<comment type="cofactor">
    <cofactor evidence="5">
        <name>Mg(2+)</name>
        <dbReference type="ChEBI" id="CHEBI:18420"/>
    </cofactor>
</comment>
<reference evidence="7 8" key="1">
    <citation type="submission" date="2017-01" db="EMBL/GenBank/DDBJ databases">
        <authorList>
            <person name="Wolfgang W.J."/>
            <person name="Cole J."/>
            <person name="Wroblewski D."/>
            <person name="Mcginnis J."/>
            <person name="Musser K.A."/>
        </authorList>
    </citation>
    <scope>NUCLEOTIDE SEQUENCE [LARGE SCALE GENOMIC DNA]</scope>
    <source>
        <strain evidence="7 8">93087</strain>
    </source>
</reference>
<evidence type="ECO:0000256" key="2">
    <source>
        <dbReference type="ARBA" id="ARBA00022722"/>
    </source>
</evidence>
<protein>
    <recommendedName>
        <fullName evidence="5">Ribonuclease VapC</fullName>
        <shortName evidence="5">RNase VapC</shortName>
        <ecNumber evidence="5">3.1.-.-</ecNumber>
    </recommendedName>
    <alternativeName>
        <fullName evidence="5">Toxin VapC</fullName>
    </alternativeName>
</protein>
<dbReference type="EC" id="3.1.-.-" evidence="5"/>
<keyword evidence="5" id="KW-0800">Toxin</keyword>
<keyword evidence="8" id="KW-1185">Reference proteome</keyword>
<evidence type="ECO:0000256" key="5">
    <source>
        <dbReference type="HAMAP-Rule" id="MF_00265"/>
    </source>
</evidence>
<evidence type="ECO:0000256" key="4">
    <source>
        <dbReference type="ARBA" id="ARBA00022801"/>
    </source>
</evidence>
<accession>A0ABX3WHU0</accession>
<dbReference type="CDD" id="cd18683">
    <property type="entry name" value="PIN_VapC-like"/>
    <property type="match status" value="1"/>
</dbReference>
<dbReference type="EMBL" id="MTAC01000063">
    <property type="protein sequence ID" value="OSI25450.1"/>
    <property type="molecule type" value="Genomic_DNA"/>
</dbReference>
<keyword evidence="5" id="KW-0460">Magnesium</keyword>
<feature type="binding site" evidence="5">
    <location>
        <position position="97"/>
    </location>
    <ligand>
        <name>Mg(2+)</name>
        <dbReference type="ChEBI" id="CHEBI:18420"/>
    </ligand>
</feature>
<keyword evidence="4 5" id="KW-0378">Hydrolase</keyword>
<keyword evidence="2 5" id="KW-0540">Nuclease</keyword>
<dbReference type="RefSeq" id="WP_085419044.1">
    <property type="nucleotide sequence ID" value="NZ_CP091509.1"/>
</dbReference>
<sequence>MSSLAVDTNVLVRLFIGDDKNQQETAIRLFEANDEIVIPTSVWMETVWVLLRAYKIPSETVVAQLRNFIGSVPNLVVQEDEVEAGLSVMENGGDFADGVNEYLGSRLGAEKFATFDKKAVGILNRLGRPALLLK</sequence>
<dbReference type="SUPFAM" id="SSF88723">
    <property type="entry name" value="PIN domain-like"/>
    <property type="match status" value="1"/>
</dbReference>
<dbReference type="PANTHER" id="PTHR39664">
    <property type="match status" value="1"/>
</dbReference>
<comment type="caution">
    <text evidence="7">The sequence shown here is derived from an EMBL/GenBank/DDBJ whole genome shotgun (WGS) entry which is preliminary data.</text>
</comment>
<comment type="function">
    <text evidence="5">Toxic component of a toxin-antitoxin (TA) system. An RNase.</text>
</comment>
<dbReference type="PANTHER" id="PTHR39664:SF2">
    <property type="entry name" value="NUCLEIC ACID-BINDING PROTEIN, CONTAINING PIN DOMAIN-RELATED"/>
    <property type="match status" value="1"/>
</dbReference>
<dbReference type="Proteomes" id="UP000193346">
    <property type="component" value="Unassembled WGS sequence"/>
</dbReference>
<feature type="domain" description="PIN" evidence="6">
    <location>
        <begin position="6"/>
        <end position="117"/>
    </location>
</feature>
<dbReference type="InterPro" id="IPR022907">
    <property type="entry name" value="VapC_family"/>
</dbReference>
<evidence type="ECO:0000313" key="7">
    <source>
        <dbReference type="EMBL" id="OSI25450.1"/>
    </source>
</evidence>